<reference evidence="1 2" key="1">
    <citation type="submission" date="2019-07" db="EMBL/GenBank/DDBJ databases">
        <authorList>
            <person name="Kim J."/>
        </authorList>
    </citation>
    <scope>NUCLEOTIDE SEQUENCE [LARGE SCALE GENOMIC DNA]</scope>
    <source>
        <strain evidence="2">dk17</strain>
    </source>
</reference>
<protein>
    <submittedName>
        <fullName evidence="1">Uncharacterized protein</fullName>
    </submittedName>
</protein>
<evidence type="ECO:0000313" key="2">
    <source>
        <dbReference type="Proteomes" id="UP000320042"/>
    </source>
</evidence>
<gene>
    <name evidence="1" type="ORF">FPZ43_10050</name>
</gene>
<dbReference type="OrthoDB" id="799354at2"/>
<organism evidence="1 2">
    <name type="scientific">Mucilaginibacter pallidiroseus</name>
    <dbReference type="NCBI Taxonomy" id="2599295"/>
    <lineage>
        <taxon>Bacteria</taxon>
        <taxon>Pseudomonadati</taxon>
        <taxon>Bacteroidota</taxon>
        <taxon>Sphingobacteriia</taxon>
        <taxon>Sphingobacteriales</taxon>
        <taxon>Sphingobacteriaceae</taxon>
        <taxon>Mucilaginibacter</taxon>
    </lineage>
</organism>
<dbReference type="AlphaFoldDB" id="A0A563UD85"/>
<sequence>MKHLILKYLFVLVCTITVLQNSGAGVLSMFFPDDDVIALQITNTANDDEDAPERSEKEINFQEYFFTHLYIDVTPQCITCSPVGYADEQNNHHLGWVTPVPTPPPNQLA</sequence>
<evidence type="ECO:0000313" key="1">
    <source>
        <dbReference type="EMBL" id="TWR29294.1"/>
    </source>
</evidence>
<accession>A0A563UD85</accession>
<dbReference type="EMBL" id="VOEJ01000004">
    <property type="protein sequence ID" value="TWR29294.1"/>
    <property type="molecule type" value="Genomic_DNA"/>
</dbReference>
<dbReference type="RefSeq" id="WP_146381782.1">
    <property type="nucleotide sequence ID" value="NZ_VOEJ01000004.1"/>
</dbReference>
<comment type="caution">
    <text evidence="1">The sequence shown here is derived from an EMBL/GenBank/DDBJ whole genome shotgun (WGS) entry which is preliminary data.</text>
</comment>
<keyword evidence="2" id="KW-1185">Reference proteome</keyword>
<dbReference type="Proteomes" id="UP000320042">
    <property type="component" value="Unassembled WGS sequence"/>
</dbReference>
<proteinExistence type="predicted"/>
<name>A0A563UD85_9SPHI</name>